<feature type="transmembrane region" description="Helical" evidence="8">
    <location>
        <begin position="303"/>
        <end position="319"/>
    </location>
</feature>
<dbReference type="Pfam" id="PF07690">
    <property type="entry name" value="MFS_1"/>
    <property type="match status" value="1"/>
</dbReference>
<dbReference type="InterPro" id="IPR020846">
    <property type="entry name" value="MFS_dom"/>
</dbReference>
<feature type="transmembrane region" description="Helical" evidence="8">
    <location>
        <begin position="48"/>
        <end position="71"/>
    </location>
</feature>
<protein>
    <submittedName>
        <fullName evidence="10">Major facilitator transporter</fullName>
    </submittedName>
</protein>
<feature type="domain" description="Major facilitator superfamily (MFS) profile" evidence="9">
    <location>
        <begin position="10"/>
        <end position="417"/>
    </location>
</feature>
<name>A0A158A034_9BURK</name>
<dbReference type="GO" id="GO:0005886">
    <property type="term" value="C:plasma membrane"/>
    <property type="evidence" value="ECO:0007669"/>
    <property type="project" value="UniProtKB-SubCell"/>
</dbReference>
<dbReference type="Gene3D" id="1.20.1250.20">
    <property type="entry name" value="MFS general substrate transporter like domains"/>
    <property type="match status" value="2"/>
</dbReference>
<dbReference type="Pfam" id="PF00083">
    <property type="entry name" value="Sugar_tr"/>
    <property type="match status" value="1"/>
</dbReference>
<keyword evidence="5 8" id="KW-1133">Transmembrane helix</keyword>
<feature type="transmembrane region" description="Helical" evidence="8">
    <location>
        <begin position="83"/>
        <end position="101"/>
    </location>
</feature>
<proteinExistence type="predicted"/>
<keyword evidence="2" id="KW-0813">Transport</keyword>
<dbReference type="AlphaFoldDB" id="A0A158A034"/>
<evidence type="ECO:0000259" key="9">
    <source>
        <dbReference type="PROSITE" id="PS50850"/>
    </source>
</evidence>
<accession>A0A158A034</accession>
<dbReference type="GO" id="GO:0022857">
    <property type="term" value="F:transmembrane transporter activity"/>
    <property type="evidence" value="ECO:0007669"/>
    <property type="project" value="InterPro"/>
</dbReference>
<dbReference type="InterPro" id="IPR011701">
    <property type="entry name" value="MFS"/>
</dbReference>
<keyword evidence="11" id="KW-1185">Reference proteome</keyword>
<evidence type="ECO:0000256" key="5">
    <source>
        <dbReference type="ARBA" id="ARBA00022989"/>
    </source>
</evidence>
<evidence type="ECO:0000256" key="7">
    <source>
        <dbReference type="SAM" id="MobiDB-lite"/>
    </source>
</evidence>
<reference evidence="10" key="1">
    <citation type="submission" date="2016-01" db="EMBL/GenBank/DDBJ databases">
        <authorList>
            <person name="Peeters C."/>
        </authorList>
    </citation>
    <scope>NUCLEOTIDE SEQUENCE</scope>
    <source>
        <strain evidence="10">LMG 29321</strain>
    </source>
</reference>
<evidence type="ECO:0000256" key="1">
    <source>
        <dbReference type="ARBA" id="ARBA00004651"/>
    </source>
</evidence>
<evidence type="ECO:0000256" key="2">
    <source>
        <dbReference type="ARBA" id="ARBA00022448"/>
    </source>
</evidence>
<dbReference type="FunFam" id="1.20.1250.20:FF:000001">
    <property type="entry name" value="Dicarboxylate MFS transporter"/>
    <property type="match status" value="1"/>
</dbReference>
<gene>
    <name evidence="10" type="ORF">AWB78_01106</name>
</gene>
<comment type="subcellular location">
    <subcellularLocation>
        <location evidence="1">Cell membrane</location>
        <topology evidence="1">Multi-pass membrane protein</topology>
    </subcellularLocation>
</comment>
<dbReference type="PANTHER" id="PTHR43045:SF1">
    <property type="entry name" value="SHIKIMATE TRANSPORTER"/>
    <property type="match status" value="1"/>
</dbReference>
<feature type="region of interest" description="Disordered" evidence="7">
    <location>
        <begin position="432"/>
        <end position="452"/>
    </location>
</feature>
<evidence type="ECO:0000256" key="3">
    <source>
        <dbReference type="ARBA" id="ARBA00022475"/>
    </source>
</evidence>
<dbReference type="PANTHER" id="PTHR43045">
    <property type="entry name" value="SHIKIMATE TRANSPORTER"/>
    <property type="match status" value="1"/>
</dbReference>
<dbReference type="Proteomes" id="UP000071859">
    <property type="component" value="Unassembled WGS sequence"/>
</dbReference>
<feature type="transmembrane region" description="Helical" evidence="8">
    <location>
        <begin position="240"/>
        <end position="260"/>
    </location>
</feature>
<evidence type="ECO:0000313" key="10">
    <source>
        <dbReference type="EMBL" id="SAK51164.1"/>
    </source>
</evidence>
<comment type="caution">
    <text evidence="10">The sequence shown here is derived from an EMBL/GenBank/DDBJ whole genome shotgun (WGS) entry which is preliminary data.</text>
</comment>
<keyword evidence="3" id="KW-1003">Cell membrane</keyword>
<evidence type="ECO:0000313" key="11">
    <source>
        <dbReference type="Proteomes" id="UP000071859"/>
    </source>
</evidence>
<keyword evidence="6 8" id="KW-0472">Membrane</keyword>
<feature type="transmembrane region" description="Helical" evidence="8">
    <location>
        <begin position="113"/>
        <end position="138"/>
    </location>
</feature>
<sequence length="452" mass="48456">MVNDSDIRRVSFASAIGATLEWYDFFIFGSAAALVFNKLFFPAIDPVAGTIASLASFAIGFIARPVGGIVFGHYGDKIGRKAMLVLSLLMMGGVTFLIGLLPTYESIGLGAPILLTTLRFLQGFAVGGEWGGATLMVIEHSPAKKRGFYGAWPQMGISAALILSTGVMAVTTAITTPEQFAAWGWRVPFLLSGLLVVVGFIIRRRVSESPSFQKLQRSHTAEKMPIATVIATQKKRTLQVVAAQAAENTSFFVISVYALVYLTQNLHIEKPLAIRALMIGSFFTLLSQPFFGALSDRIGRKKVYMGGMIFLGAFIFPFFKMLDTGSYPVIVTAISLAMVFGLGSTLSAQPALISEQYPAAIRYSGVSVAYQLATVIWSGPTPILAALFVMWAGGYWLLAAYIVVAAVISVLGIMPLREAAGLELSALEHGTERATHAERQPIATGLSGEQAS</sequence>
<feature type="transmembrane region" description="Helical" evidence="8">
    <location>
        <begin position="12"/>
        <end position="36"/>
    </location>
</feature>
<dbReference type="CDD" id="cd17369">
    <property type="entry name" value="MFS_ShiA_like"/>
    <property type="match status" value="1"/>
</dbReference>
<evidence type="ECO:0000256" key="4">
    <source>
        <dbReference type="ARBA" id="ARBA00022692"/>
    </source>
</evidence>
<feature type="transmembrane region" description="Helical" evidence="8">
    <location>
        <begin position="150"/>
        <end position="174"/>
    </location>
</feature>
<feature type="transmembrane region" description="Helical" evidence="8">
    <location>
        <begin position="272"/>
        <end position="291"/>
    </location>
</feature>
<feature type="transmembrane region" description="Helical" evidence="8">
    <location>
        <begin position="368"/>
        <end position="389"/>
    </location>
</feature>
<dbReference type="OrthoDB" id="6766492at2"/>
<evidence type="ECO:0000256" key="8">
    <source>
        <dbReference type="SAM" id="Phobius"/>
    </source>
</evidence>
<feature type="transmembrane region" description="Helical" evidence="8">
    <location>
        <begin position="395"/>
        <end position="416"/>
    </location>
</feature>
<feature type="transmembrane region" description="Helical" evidence="8">
    <location>
        <begin position="325"/>
        <end position="347"/>
    </location>
</feature>
<organism evidence="10 11">
    <name type="scientific">Caballeronia calidae</name>
    <dbReference type="NCBI Taxonomy" id="1777139"/>
    <lineage>
        <taxon>Bacteria</taxon>
        <taxon>Pseudomonadati</taxon>
        <taxon>Pseudomonadota</taxon>
        <taxon>Betaproteobacteria</taxon>
        <taxon>Burkholderiales</taxon>
        <taxon>Burkholderiaceae</taxon>
        <taxon>Caballeronia</taxon>
    </lineage>
</organism>
<dbReference type="SUPFAM" id="SSF103473">
    <property type="entry name" value="MFS general substrate transporter"/>
    <property type="match status" value="1"/>
</dbReference>
<feature type="transmembrane region" description="Helical" evidence="8">
    <location>
        <begin position="180"/>
        <end position="202"/>
    </location>
</feature>
<evidence type="ECO:0000256" key="6">
    <source>
        <dbReference type="ARBA" id="ARBA00023136"/>
    </source>
</evidence>
<dbReference type="RefSeq" id="WP_062603026.1">
    <property type="nucleotide sequence ID" value="NZ_FCOX02000004.1"/>
</dbReference>
<dbReference type="EMBL" id="FCOX02000004">
    <property type="protein sequence ID" value="SAK51164.1"/>
    <property type="molecule type" value="Genomic_DNA"/>
</dbReference>
<keyword evidence="4 8" id="KW-0812">Transmembrane</keyword>
<dbReference type="InterPro" id="IPR005828">
    <property type="entry name" value="MFS_sugar_transport-like"/>
</dbReference>
<dbReference type="PROSITE" id="PS50850">
    <property type="entry name" value="MFS"/>
    <property type="match status" value="1"/>
</dbReference>
<dbReference type="InterPro" id="IPR036259">
    <property type="entry name" value="MFS_trans_sf"/>
</dbReference>